<feature type="compositionally biased region" description="Basic residues" evidence="1">
    <location>
        <begin position="44"/>
        <end position="55"/>
    </location>
</feature>
<dbReference type="EMBL" id="JAWSTH010000041">
    <property type="protein sequence ID" value="MDW5595827.1"/>
    <property type="molecule type" value="Genomic_DNA"/>
</dbReference>
<dbReference type="Proteomes" id="UP001284601">
    <property type="component" value="Unassembled WGS sequence"/>
</dbReference>
<feature type="compositionally biased region" description="Low complexity" evidence="1">
    <location>
        <begin position="14"/>
        <end position="28"/>
    </location>
</feature>
<protein>
    <submittedName>
        <fullName evidence="2">Uncharacterized protein</fullName>
    </submittedName>
</protein>
<name>A0ABU4HRB4_9ACTN</name>
<accession>A0ABU4HRB4</accession>
<dbReference type="RefSeq" id="WP_318598170.1">
    <property type="nucleotide sequence ID" value="NZ_JAWSTH010000041.1"/>
</dbReference>
<evidence type="ECO:0000256" key="1">
    <source>
        <dbReference type="SAM" id="MobiDB-lite"/>
    </source>
</evidence>
<evidence type="ECO:0000313" key="3">
    <source>
        <dbReference type="Proteomes" id="UP001284601"/>
    </source>
</evidence>
<keyword evidence="3" id="KW-1185">Reference proteome</keyword>
<evidence type="ECO:0000313" key="2">
    <source>
        <dbReference type="EMBL" id="MDW5595827.1"/>
    </source>
</evidence>
<gene>
    <name evidence="2" type="ORF">R7226_15875</name>
</gene>
<comment type="caution">
    <text evidence="2">The sequence shown here is derived from an EMBL/GenBank/DDBJ whole genome shotgun (WGS) entry which is preliminary data.</text>
</comment>
<reference evidence="2 3" key="2">
    <citation type="submission" date="2023-10" db="EMBL/GenBank/DDBJ databases">
        <authorList>
            <person name="Han X.F."/>
        </authorList>
    </citation>
    <scope>NUCLEOTIDE SEQUENCE [LARGE SCALE GENOMIC DNA]</scope>
    <source>
        <strain evidence="2 3">KCTC 39840</strain>
    </source>
</reference>
<organism evidence="2 3">
    <name type="scientific">Conexibacter stalactiti</name>
    <dbReference type="NCBI Taxonomy" id="1940611"/>
    <lineage>
        <taxon>Bacteria</taxon>
        <taxon>Bacillati</taxon>
        <taxon>Actinomycetota</taxon>
        <taxon>Thermoleophilia</taxon>
        <taxon>Solirubrobacterales</taxon>
        <taxon>Conexibacteraceae</taxon>
        <taxon>Conexibacter</taxon>
    </lineage>
</organism>
<sequence>MSETDDLMVRLRAADPAAAQAGDRAAQPSDEQQGRRDRDSVTAARRRRQARRHARTGVGGGLAAFLGALAIGLSGGGGGGPVTAALPGVERVIAQAAHASDLPDGKILQVTSDVSHISYSDGRLYGVVEQRRTQWIRLDRRGRVLEFRSRITKTNGDYPPPIDTASYRADGDWWTDEWAARNPRSPEWELTRRRSRMVADSMSLRAAQILRRAQAGRGRHVALVGEAEVDGRRAYLLRVDSIDQPPHHGYKQLFVDAATYAPLKQTQHSWGDSDVDGVPYESFFEERILKRQVLADTEENRARLKVRGPTG</sequence>
<reference evidence="3" key="1">
    <citation type="submission" date="2023-07" db="EMBL/GenBank/DDBJ databases">
        <title>Conexibacter stalactiti sp. nov., isolated from stalactites in a lava cave and emended description of the genus Conexibacter.</title>
        <authorList>
            <person name="Lee S.D."/>
        </authorList>
    </citation>
    <scope>NUCLEOTIDE SEQUENCE [LARGE SCALE GENOMIC DNA]</scope>
    <source>
        <strain evidence="3">KCTC 39840</strain>
    </source>
</reference>
<proteinExistence type="predicted"/>
<dbReference type="Gene3D" id="2.50.20.10">
    <property type="entry name" value="Lipoprotein localisation LolA/LolB/LppX"/>
    <property type="match status" value="1"/>
</dbReference>
<feature type="region of interest" description="Disordered" evidence="1">
    <location>
        <begin position="1"/>
        <end position="55"/>
    </location>
</feature>